<sequence length="50" mass="6036">MYYLLSAFFLELLIEAFLSPLLEYDKSHFIYMTLIVLNYLRSVDGFIVYF</sequence>
<keyword evidence="2" id="KW-1185">Reference proteome</keyword>
<name>A0A511QRL7_9VIBR</name>
<comment type="caution">
    <text evidence="1">The sequence shown here is derived from an EMBL/GenBank/DDBJ whole genome shotgun (WGS) entry which is preliminary data.</text>
</comment>
<dbReference type="AlphaFoldDB" id="A0A511QRL7"/>
<dbReference type="EMBL" id="BJXK01000005">
    <property type="protein sequence ID" value="GEM79222.1"/>
    <property type="molecule type" value="Genomic_DNA"/>
</dbReference>
<organism evidence="1 2">
    <name type="scientific">Vibrio superstes NBRC 103154</name>
    <dbReference type="NCBI Taxonomy" id="1219062"/>
    <lineage>
        <taxon>Bacteria</taxon>
        <taxon>Pseudomonadati</taxon>
        <taxon>Pseudomonadota</taxon>
        <taxon>Gammaproteobacteria</taxon>
        <taxon>Vibrionales</taxon>
        <taxon>Vibrionaceae</taxon>
        <taxon>Vibrio</taxon>
    </lineage>
</organism>
<proteinExistence type="predicted"/>
<reference evidence="1 2" key="1">
    <citation type="submission" date="2019-07" db="EMBL/GenBank/DDBJ databases">
        <title>Whole genome shotgun sequence of Vibrio superstes NBRC 103154.</title>
        <authorList>
            <person name="Hosoyama A."/>
            <person name="Uohara A."/>
            <person name="Ohji S."/>
            <person name="Ichikawa N."/>
        </authorList>
    </citation>
    <scope>NUCLEOTIDE SEQUENCE [LARGE SCALE GENOMIC DNA]</scope>
    <source>
        <strain evidence="1 2">NBRC 103154</strain>
    </source>
</reference>
<accession>A0A511QRL7</accession>
<gene>
    <name evidence="1" type="ORF">VSU01S_14670</name>
</gene>
<protein>
    <submittedName>
        <fullName evidence="1">Uncharacterized protein</fullName>
    </submittedName>
</protein>
<dbReference type="Proteomes" id="UP000321113">
    <property type="component" value="Unassembled WGS sequence"/>
</dbReference>
<evidence type="ECO:0000313" key="1">
    <source>
        <dbReference type="EMBL" id="GEM79222.1"/>
    </source>
</evidence>
<evidence type="ECO:0000313" key="2">
    <source>
        <dbReference type="Proteomes" id="UP000321113"/>
    </source>
</evidence>